<evidence type="ECO:0000259" key="15">
    <source>
        <dbReference type="Pfam" id="PF00905"/>
    </source>
</evidence>
<dbReference type="PANTHER" id="PTHR30627">
    <property type="entry name" value="PEPTIDOGLYCAN D,D-TRANSPEPTIDASE"/>
    <property type="match status" value="1"/>
</dbReference>
<evidence type="ECO:0000256" key="6">
    <source>
        <dbReference type="ARBA" id="ARBA00022670"/>
    </source>
</evidence>
<feature type="transmembrane region" description="Helical" evidence="14">
    <location>
        <begin position="63"/>
        <end position="82"/>
    </location>
</feature>
<dbReference type="EMBL" id="PVLF01000004">
    <property type="protein sequence ID" value="PRH82853.1"/>
    <property type="molecule type" value="Genomic_DNA"/>
</dbReference>
<dbReference type="GO" id="GO:0008658">
    <property type="term" value="F:penicillin binding"/>
    <property type="evidence" value="ECO:0007669"/>
    <property type="project" value="UniProtKB-UniRule"/>
</dbReference>
<keyword evidence="13 14" id="KW-0961">Cell wall biogenesis/degradation</keyword>
<dbReference type="InterPro" id="IPR017790">
    <property type="entry name" value="Penicillin-binding_protein_2"/>
</dbReference>
<evidence type="ECO:0000256" key="14">
    <source>
        <dbReference type="HAMAP-Rule" id="MF_02081"/>
    </source>
</evidence>
<dbReference type="InterPro" id="IPR050515">
    <property type="entry name" value="Beta-lactam/transpept"/>
</dbReference>
<keyword evidence="9 14" id="KW-0133">Cell shape</keyword>
<evidence type="ECO:0000256" key="10">
    <source>
        <dbReference type="ARBA" id="ARBA00022984"/>
    </source>
</evidence>
<evidence type="ECO:0000256" key="12">
    <source>
        <dbReference type="ARBA" id="ARBA00023136"/>
    </source>
</evidence>
<evidence type="ECO:0000256" key="5">
    <source>
        <dbReference type="ARBA" id="ARBA00022645"/>
    </source>
</evidence>
<dbReference type="InterPro" id="IPR036138">
    <property type="entry name" value="PBP_dimer_sf"/>
</dbReference>
<dbReference type="GO" id="GO:0005886">
    <property type="term" value="C:plasma membrane"/>
    <property type="evidence" value="ECO:0007669"/>
    <property type="project" value="UniProtKB-SubCell"/>
</dbReference>
<dbReference type="InterPro" id="IPR012338">
    <property type="entry name" value="Beta-lactam/transpept-like"/>
</dbReference>
<keyword evidence="18" id="KW-1185">Reference proteome</keyword>
<comment type="function">
    <text evidence="14">Catalyzes cross-linking of the peptidoglycan cell wall.</text>
</comment>
<comment type="caution">
    <text evidence="17">The sequence shown here is derived from an EMBL/GenBank/DDBJ whole genome shotgun (WGS) entry which is preliminary data.</text>
</comment>
<dbReference type="AlphaFoldDB" id="A0A2P6MA44"/>
<comment type="similarity">
    <text evidence="14">Belongs to the transpeptidase family. MrdA subfamily.</text>
</comment>
<dbReference type="NCBIfam" id="TIGR03423">
    <property type="entry name" value="pbp2_mrdA"/>
    <property type="match status" value="1"/>
</dbReference>
<sequence>MACCPGPPGSRRWSASHSGPGCSCCSMACACAPGSAAAEAMRSIPRRKLKNHHAEAAQFGRRAMVGFLAIAVAMLGLAGGYFRLQVLQHEEYQLRSEANRIKPRPIVPARGLITDRNGRLLADNVPAYRLEIVAEQVRDLDATLQGLAELVALDDEDIARFREARRATRAFRPVPLKLRLTEGELARLAVNRHRFPGVEVVPYLTRRYPHGELFAHILGYVGRVDPDDLAAMGDSRNTALTHIGKAGIERYYEDRLRGEIGYEEVETNVEGRALGVLRRQPATPGTDLQLTVDARLQQSMVDAFAGQHGAAVAIDPKTGEILAMVSLPAYDPNLFINGISHADWQALQAPSRPLFNRNVLGGVPPGSTIKPFMALAALEAGTRTPAQKTFSGGEFFLPGQERGYRDWRAGGHGWVDLRESLAQSVNTYYFELAVELGVDRLDPFLERLGFGVPTGIDLAGEIAGVRPSRDWKRRAFNQNWFPGDTVNAAIGQGYWVTTTLQMARATAMLANGGVMHRPHLLRASQPGFNQPLRPEPQPGGVRVYENAEYLAAVNEGLEAVMHGPTGTARAAAAGATYRMAGKTGTTQRVSRRGTERMNPNELPYHLRHQAWFIGFAPVEDPRIAVAVLVEHGGSGSLAAAPVGRKIMDAWLLPPAEEAAP</sequence>
<keyword evidence="4 14" id="KW-0997">Cell inner membrane</keyword>
<evidence type="ECO:0000259" key="16">
    <source>
        <dbReference type="Pfam" id="PF03717"/>
    </source>
</evidence>
<dbReference type="GO" id="GO:0006508">
    <property type="term" value="P:proteolysis"/>
    <property type="evidence" value="ECO:0007669"/>
    <property type="project" value="UniProtKB-KW"/>
</dbReference>
<comment type="catalytic activity">
    <reaction evidence="14">
        <text>Preferential cleavage: (Ac)2-L-Lys-D-Ala-|-D-Ala. Also transpeptidation of peptidyl-alanyl moieties that are N-acyl substituents of D-alanine.</text>
        <dbReference type="EC" id="3.4.16.4"/>
    </reaction>
</comment>
<proteinExistence type="inferred from homology"/>
<organism evidence="17 18">
    <name type="scientific">Arenimonas caeni</name>
    <dbReference type="NCBI Taxonomy" id="2058085"/>
    <lineage>
        <taxon>Bacteria</taxon>
        <taxon>Pseudomonadati</taxon>
        <taxon>Pseudomonadota</taxon>
        <taxon>Gammaproteobacteria</taxon>
        <taxon>Lysobacterales</taxon>
        <taxon>Lysobacteraceae</taxon>
        <taxon>Arenimonas</taxon>
    </lineage>
</organism>
<keyword evidence="6 14" id="KW-0645">Protease</keyword>
<keyword evidence="5 14" id="KW-0121">Carboxypeptidase</keyword>
<dbReference type="GO" id="GO:0071555">
    <property type="term" value="P:cell wall organization"/>
    <property type="evidence" value="ECO:0007669"/>
    <property type="project" value="UniProtKB-KW"/>
</dbReference>
<dbReference type="Gene3D" id="3.90.1310.10">
    <property type="entry name" value="Penicillin-binding protein 2a (Domain 2)"/>
    <property type="match status" value="1"/>
</dbReference>
<dbReference type="OrthoDB" id="9766847at2"/>
<reference evidence="17 18" key="1">
    <citation type="submission" date="2018-03" db="EMBL/GenBank/DDBJ databases">
        <title>Arenimonas caeni sp. nov., isolated from activated sludge.</title>
        <authorList>
            <person name="Liu H."/>
        </authorList>
    </citation>
    <scope>NUCLEOTIDE SEQUENCE [LARGE SCALE GENOMIC DNA]</scope>
    <source>
        <strain evidence="18">z29</strain>
    </source>
</reference>
<feature type="domain" description="Penicillin-binding protein dimerisation" evidence="16">
    <location>
        <begin position="106"/>
        <end position="276"/>
    </location>
</feature>
<dbReference type="InterPro" id="IPR005311">
    <property type="entry name" value="PBP_dimer"/>
</dbReference>
<feature type="domain" description="Penicillin-binding protein transpeptidase" evidence="15">
    <location>
        <begin position="309"/>
        <end position="648"/>
    </location>
</feature>
<keyword evidence="3 14" id="KW-1003">Cell membrane</keyword>
<evidence type="ECO:0000256" key="8">
    <source>
        <dbReference type="ARBA" id="ARBA00022801"/>
    </source>
</evidence>
<evidence type="ECO:0000256" key="4">
    <source>
        <dbReference type="ARBA" id="ARBA00022519"/>
    </source>
</evidence>
<gene>
    <name evidence="14 17" type="primary">mrdA</name>
    <name evidence="17" type="ORF">C6N40_04190</name>
</gene>
<evidence type="ECO:0000256" key="11">
    <source>
        <dbReference type="ARBA" id="ARBA00022989"/>
    </source>
</evidence>
<evidence type="ECO:0000313" key="17">
    <source>
        <dbReference type="EMBL" id="PRH82853.1"/>
    </source>
</evidence>
<dbReference type="EC" id="3.4.16.4" evidence="14"/>
<dbReference type="Gene3D" id="3.30.1390.30">
    <property type="entry name" value="Penicillin-binding protein 2a, domain 3"/>
    <property type="match status" value="1"/>
</dbReference>
<keyword evidence="10 14" id="KW-0573">Peptidoglycan synthesis</keyword>
<evidence type="ECO:0000256" key="7">
    <source>
        <dbReference type="ARBA" id="ARBA00022692"/>
    </source>
</evidence>
<evidence type="ECO:0000256" key="9">
    <source>
        <dbReference type="ARBA" id="ARBA00022960"/>
    </source>
</evidence>
<dbReference type="Proteomes" id="UP000241736">
    <property type="component" value="Unassembled WGS sequence"/>
</dbReference>
<dbReference type="UniPathway" id="UPA00219"/>
<name>A0A2P6MA44_9GAMM</name>
<keyword evidence="7 14" id="KW-0812">Transmembrane</keyword>
<dbReference type="SUPFAM" id="SSF56601">
    <property type="entry name" value="beta-lactamase/transpeptidase-like"/>
    <property type="match status" value="1"/>
</dbReference>
<keyword evidence="12 14" id="KW-0472">Membrane</keyword>
<dbReference type="SUPFAM" id="SSF56519">
    <property type="entry name" value="Penicillin binding protein dimerisation domain"/>
    <property type="match status" value="1"/>
</dbReference>
<accession>A0A2P6MA44</accession>
<evidence type="ECO:0000256" key="3">
    <source>
        <dbReference type="ARBA" id="ARBA00022475"/>
    </source>
</evidence>
<comment type="subcellular location">
    <subcellularLocation>
        <location evidence="14">Cell inner membrane</location>
        <topology evidence="14">Single-pass membrane protein</topology>
    </subcellularLocation>
    <subcellularLocation>
        <location evidence="2">Cell membrane</location>
    </subcellularLocation>
    <subcellularLocation>
        <location evidence="1">Membrane</location>
        <topology evidence="1">Single-pass membrane protein</topology>
    </subcellularLocation>
</comment>
<dbReference type="GO" id="GO:0008360">
    <property type="term" value="P:regulation of cell shape"/>
    <property type="evidence" value="ECO:0007669"/>
    <property type="project" value="UniProtKB-KW"/>
</dbReference>
<dbReference type="InterPro" id="IPR001460">
    <property type="entry name" value="PCN-bd_Tpept"/>
</dbReference>
<protein>
    <recommendedName>
        <fullName evidence="14">Peptidoglycan D,D-transpeptidase MrdA</fullName>
        <ecNumber evidence="14">3.4.16.4</ecNumber>
    </recommendedName>
    <alternativeName>
        <fullName evidence="14">Penicillin-binding protein 2</fullName>
        <shortName evidence="14">PBP-2</shortName>
    </alternativeName>
</protein>
<dbReference type="Pfam" id="PF00905">
    <property type="entry name" value="Transpeptidase"/>
    <property type="match status" value="1"/>
</dbReference>
<evidence type="ECO:0000256" key="2">
    <source>
        <dbReference type="ARBA" id="ARBA00004236"/>
    </source>
</evidence>
<dbReference type="Gene3D" id="3.40.710.10">
    <property type="entry name" value="DD-peptidase/beta-lactamase superfamily"/>
    <property type="match status" value="1"/>
</dbReference>
<dbReference type="GO" id="GO:0009252">
    <property type="term" value="P:peptidoglycan biosynthetic process"/>
    <property type="evidence" value="ECO:0007669"/>
    <property type="project" value="UniProtKB-UniRule"/>
</dbReference>
<comment type="caution">
    <text evidence="14">Lacks conserved residue(s) required for the propagation of feature annotation.</text>
</comment>
<evidence type="ECO:0000256" key="13">
    <source>
        <dbReference type="ARBA" id="ARBA00023316"/>
    </source>
</evidence>
<dbReference type="PANTHER" id="PTHR30627:SF2">
    <property type="entry name" value="PEPTIDOGLYCAN D,D-TRANSPEPTIDASE MRDA"/>
    <property type="match status" value="1"/>
</dbReference>
<dbReference type="HAMAP" id="MF_02081">
    <property type="entry name" value="MrdA_transpept"/>
    <property type="match status" value="1"/>
</dbReference>
<evidence type="ECO:0000256" key="1">
    <source>
        <dbReference type="ARBA" id="ARBA00004167"/>
    </source>
</evidence>
<evidence type="ECO:0000313" key="18">
    <source>
        <dbReference type="Proteomes" id="UP000241736"/>
    </source>
</evidence>
<dbReference type="GO" id="GO:0009002">
    <property type="term" value="F:serine-type D-Ala-D-Ala carboxypeptidase activity"/>
    <property type="evidence" value="ECO:0007669"/>
    <property type="project" value="UniProtKB-UniRule"/>
</dbReference>
<keyword evidence="11 14" id="KW-1133">Transmembrane helix</keyword>
<keyword evidence="8 14" id="KW-0378">Hydrolase</keyword>
<dbReference type="GO" id="GO:0071972">
    <property type="term" value="F:peptidoglycan L,D-transpeptidase activity"/>
    <property type="evidence" value="ECO:0007669"/>
    <property type="project" value="TreeGrafter"/>
</dbReference>
<comment type="pathway">
    <text evidence="14">Cell wall biogenesis; peptidoglycan biosynthesis.</text>
</comment>
<feature type="active site" description="Acyl-ester intermediate" evidence="14">
    <location>
        <position position="367"/>
    </location>
</feature>
<dbReference type="Pfam" id="PF03717">
    <property type="entry name" value="PBP_dimer"/>
    <property type="match status" value="1"/>
</dbReference>